<evidence type="ECO:0000313" key="2">
    <source>
        <dbReference type="Proteomes" id="UP000093355"/>
    </source>
</evidence>
<dbReference type="AlphaFoldDB" id="A0A1B9NH45"/>
<accession>A0A1B9NH45</accession>
<protein>
    <submittedName>
        <fullName evidence="1">Uncharacterized protein</fullName>
    </submittedName>
</protein>
<comment type="caution">
    <text evidence="1">The sequence shown here is derived from an EMBL/GenBank/DDBJ whole genome shotgun (WGS) entry which is preliminary data.</text>
</comment>
<name>A0A1B9NH45_9MICO</name>
<evidence type="ECO:0000313" key="1">
    <source>
        <dbReference type="EMBL" id="OCG75900.1"/>
    </source>
</evidence>
<dbReference type="EMBL" id="LXMD01000011">
    <property type="protein sequence ID" value="OCG75900.1"/>
    <property type="molecule type" value="Genomic_DNA"/>
</dbReference>
<gene>
    <name evidence="1" type="ORF">A7J15_13120</name>
</gene>
<proteinExistence type="predicted"/>
<sequence>MGIEVVATAAIVAVVVSGALAVVAIAGLVGAVWVGNERRMLRLGALVVALASVAFAAALVLTASGVPECPACVVLPQDVLG</sequence>
<dbReference type="STRING" id="904291.A7J15_13120"/>
<dbReference type="RefSeq" id="WP_067028822.1">
    <property type="nucleotide sequence ID" value="NZ_CP038256.1"/>
</dbReference>
<dbReference type="Proteomes" id="UP000093355">
    <property type="component" value="Unassembled WGS sequence"/>
</dbReference>
<organism evidence="1 2">
    <name type="scientific">Microbacterium sediminis</name>
    <dbReference type="NCBI Taxonomy" id="904291"/>
    <lineage>
        <taxon>Bacteria</taxon>
        <taxon>Bacillati</taxon>
        <taxon>Actinomycetota</taxon>
        <taxon>Actinomycetes</taxon>
        <taxon>Micrococcales</taxon>
        <taxon>Microbacteriaceae</taxon>
        <taxon>Microbacterium</taxon>
    </lineage>
</organism>
<reference evidence="1 2" key="1">
    <citation type="submission" date="2016-05" db="EMBL/GenBank/DDBJ databases">
        <authorList>
            <person name="Lavstsen T."/>
            <person name="Jespersen J.S."/>
        </authorList>
    </citation>
    <scope>NUCLEOTIDE SEQUENCE [LARGE SCALE GENOMIC DNA]</scope>
    <source>
        <strain evidence="1 2">YLB-01</strain>
    </source>
</reference>
<keyword evidence="2" id="KW-1185">Reference proteome</keyword>